<organism evidence="2 3">
    <name type="scientific">Aeromicrobium senzhongii</name>
    <dbReference type="NCBI Taxonomy" id="2663859"/>
    <lineage>
        <taxon>Bacteria</taxon>
        <taxon>Bacillati</taxon>
        <taxon>Actinomycetota</taxon>
        <taxon>Actinomycetes</taxon>
        <taxon>Propionibacteriales</taxon>
        <taxon>Nocardioidaceae</taxon>
        <taxon>Aeromicrobium</taxon>
    </lineage>
</organism>
<name>A0A8I0K2C0_9ACTN</name>
<accession>A0A8I0K2C0</accession>
<dbReference type="RefSeq" id="WP_187768751.1">
    <property type="nucleotide sequence ID" value="NZ_JACTVM010000001.1"/>
</dbReference>
<feature type="domain" description="FAD-dependent urate hydroxylase HpyO/Asp monooxygenase CreE-like FAD/NAD(P)-binding" evidence="1">
    <location>
        <begin position="12"/>
        <end position="159"/>
    </location>
</feature>
<dbReference type="EMBL" id="JACTVM010000001">
    <property type="protein sequence ID" value="MBC9225610.1"/>
    <property type="molecule type" value="Genomic_DNA"/>
</dbReference>
<dbReference type="Gene3D" id="3.50.50.60">
    <property type="entry name" value="FAD/NAD(P)-binding domain"/>
    <property type="match status" value="1"/>
</dbReference>
<dbReference type="PANTHER" id="PTHR40254">
    <property type="entry name" value="BLR0577 PROTEIN"/>
    <property type="match status" value="1"/>
</dbReference>
<gene>
    <name evidence="2" type="ORF">IBG24_04695</name>
</gene>
<sequence>MPGRPPTRPTVVLVGGGAAGSLTALHLAREATHGVDLVVIDPAAELGTGTAFGTTDPTHLLNVPASGMSALPDDPGHFAQWRAATTGAEVDPHEFAPRAAWGRYVAETLSSALADAGPRVTLSHLRRRAVAVEPHPGGVTVTLDDRSTVTAQSLVIGTGLPAPSVVWAPPALRDSERFLADPWAPGMLERVRYDVASLPDVLIVGTGLTMVDIASTVTTNARGDRCVHAVSRSGEMPRRHADGPQAPAVPDISEWGHGLDTIVSHVRAHLADAERLTGDWRPGVDGLRHLVQDLWGRLDDADRLRFLRDHAGEWNRVRHRIPAPSARRIDDLHVGGRLTTSAARVTDAEALDDGLRVHLSNGSVRDVGWVVNATGPDTDVRNLHDPLLDDLLRSRPDGSLAVPATAGMGFRTRGGRLVGSSGRPQAPIWVLGALRRGELWESTAVPDIRNQALAVAGAVLSASASGAVTEGVSP</sequence>
<dbReference type="InterPro" id="IPR036188">
    <property type="entry name" value="FAD/NAD-bd_sf"/>
</dbReference>
<dbReference type="Pfam" id="PF13454">
    <property type="entry name" value="NAD_binding_9"/>
    <property type="match status" value="1"/>
</dbReference>
<protein>
    <submittedName>
        <fullName evidence="2">FAD/NAD(P)-binding protein</fullName>
    </submittedName>
</protein>
<evidence type="ECO:0000313" key="3">
    <source>
        <dbReference type="Proteomes" id="UP000620591"/>
    </source>
</evidence>
<evidence type="ECO:0000259" key="1">
    <source>
        <dbReference type="Pfam" id="PF13454"/>
    </source>
</evidence>
<dbReference type="Proteomes" id="UP000620591">
    <property type="component" value="Unassembled WGS sequence"/>
</dbReference>
<evidence type="ECO:0000313" key="2">
    <source>
        <dbReference type="EMBL" id="MBC9225610.1"/>
    </source>
</evidence>
<dbReference type="SUPFAM" id="SSF51905">
    <property type="entry name" value="FAD/NAD(P)-binding domain"/>
    <property type="match status" value="1"/>
</dbReference>
<dbReference type="InterPro" id="IPR052189">
    <property type="entry name" value="L-asp_N-monooxygenase_NS-form"/>
</dbReference>
<dbReference type="PRINTS" id="PR00368">
    <property type="entry name" value="FADPNR"/>
</dbReference>
<dbReference type="InterPro" id="IPR038732">
    <property type="entry name" value="HpyO/CreE_NAD-binding"/>
</dbReference>
<dbReference type="AlphaFoldDB" id="A0A8I0K2C0"/>
<dbReference type="PANTHER" id="PTHR40254:SF1">
    <property type="entry name" value="BLR0577 PROTEIN"/>
    <property type="match status" value="1"/>
</dbReference>
<comment type="caution">
    <text evidence="2">The sequence shown here is derived from an EMBL/GenBank/DDBJ whole genome shotgun (WGS) entry which is preliminary data.</text>
</comment>
<proteinExistence type="predicted"/>
<reference evidence="3" key="1">
    <citation type="submission" date="2022-11" db="EMBL/GenBank/DDBJ databases">
        <title>Novel species in genus Aeromicrobium.</title>
        <authorList>
            <person name="Zhang G."/>
        </authorList>
    </citation>
    <scope>NUCLEOTIDE SEQUENCE [LARGE SCALE GENOMIC DNA]</scope>
    <source>
        <strain evidence="3">zg-636</strain>
    </source>
</reference>